<organism evidence="2 3">
    <name type="scientific">Rhodobacter lacus</name>
    <dbReference type="NCBI Taxonomy" id="1641972"/>
    <lineage>
        <taxon>Bacteria</taxon>
        <taxon>Pseudomonadati</taxon>
        <taxon>Pseudomonadota</taxon>
        <taxon>Alphaproteobacteria</taxon>
        <taxon>Rhodobacterales</taxon>
        <taxon>Rhodobacter group</taxon>
        <taxon>Rhodobacter</taxon>
    </lineage>
</organism>
<protein>
    <submittedName>
        <fullName evidence="2">Uncharacterized protein</fullName>
    </submittedName>
</protein>
<comment type="caution">
    <text evidence="2">The sequence shown here is derived from an EMBL/GenBank/DDBJ whole genome shotgun (WGS) entry which is preliminary data.</text>
</comment>
<accession>A0ABW5A6C5</accession>
<evidence type="ECO:0000256" key="1">
    <source>
        <dbReference type="SAM" id="SignalP"/>
    </source>
</evidence>
<proteinExistence type="predicted"/>
<dbReference type="EMBL" id="JBHUIX010000003">
    <property type="protein sequence ID" value="MFD2173116.1"/>
    <property type="molecule type" value="Genomic_DNA"/>
</dbReference>
<keyword evidence="3" id="KW-1185">Reference proteome</keyword>
<feature type="chain" id="PRO_5046754887" evidence="1">
    <location>
        <begin position="23"/>
        <end position="243"/>
    </location>
</feature>
<evidence type="ECO:0000313" key="3">
    <source>
        <dbReference type="Proteomes" id="UP001597413"/>
    </source>
</evidence>
<evidence type="ECO:0000313" key="2">
    <source>
        <dbReference type="EMBL" id="MFD2173116.1"/>
    </source>
</evidence>
<keyword evidence="1" id="KW-0732">Signal</keyword>
<feature type="signal peptide" evidence="1">
    <location>
        <begin position="1"/>
        <end position="22"/>
    </location>
</feature>
<dbReference type="Proteomes" id="UP001597413">
    <property type="component" value="Unassembled WGS sequence"/>
</dbReference>
<reference evidence="3" key="1">
    <citation type="journal article" date="2019" name="Int. J. Syst. Evol. Microbiol.">
        <title>The Global Catalogue of Microorganisms (GCM) 10K type strain sequencing project: providing services to taxonomists for standard genome sequencing and annotation.</title>
        <authorList>
            <consortium name="The Broad Institute Genomics Platform"/>
            <consortium name="The Broad Institute Genome Sequencing Center for Infectious Disease"/>
            <person name="Wu L."/>
            <person name="Ma J."/>
        </authorList>
    </citation>
    <scope>NUCLEOTIDE SEQUENCE [LARGE SCALE GENOMIC DNA]</scope>
    <source>
        <strain evidence="3">CCUG 55131</strain>
    </source>
</reference>
<sequence>MLRHAILVLTAGGLCAAAPAHAGAVFVPPAGCTLGMTVQMHSCQVANYYTCAGDPPGDQWISFADGEGEYFLSHVDAETRWVESVSLYSGEIETLDTAGSADHASFSTLLAEGRDDYDFVTQSNTGAAQHFVGHDELTGQTTAIDGVPLEYCAFDMRIEDAAGNQTATRKGTQLISRKMRLFFGATENYENAYGDSATSLDTPVSFAFPGEEGFAATRPEYDCDMMLTDLSPLVDHPSKEAVK</sequence>
<dbReference type="RefSeq" id="WP_377387090.1">
    <property type="nucleotide sequence ID" value="NZ_JBHUIX010000003.1"/>
</dbReference>
<gene>
    <name evidence="2" type="ORF">ACFSM0_03315</name>
</gene>
<name>A0ABW5A6C5_9RHOB</name>